<dbReference type="AlphaFoldDB" id="A0A1M6LP27"/>
<feature type="region of interest" description="Disordered" evidence="1">
    <location>
        <begin position="1"/>
        <end position="48"/>
    </location>
</feature>
<dbReference type="EMBL" id="LT670844">
    <property type="protein sequence ID" value="SHJ72915.1"/>
    <property type="molecule type" value="Genomic_DNA"/>
</dbReference>
<organism evidence="2 3">
    <name type="scientific">Bradyrhizobium lablabi</name>
    <dbReference type="NCBI Taxonomy" id="722472"/>
    <lineage>
        <taxon>Bacteria</taxon>
        <taxon>Pseudomonadati</taxon>
        <taxon>Pseudomonadota</taxon>
        <taxon>Alphaproteobacteria</taxon>
        <taxon>Hyphomicrobiales</taxon>
        <taxon>Nitrobacteraceae</taxon>
        <taxon>Bradyrhizobium</taxon>
    </lineage>
</organism>
<protein>
    <submittedName>
        <fullName evidence="2">Uncharacterized protein</fullName>
    </submittedName>
</protein>
<proteinExistence type="predicted"/>
<reference evidence="2 3" key="1">
    <citation type="submission" date="2016-11" db="EMBL/GenBank/DDBJ databases">
        <authorList>
            <person name="Jaros S."/>
            <person name="Januszkiewicz K."/>
            <person name="Wedrychowicz H."/>
        </authorList>
    </citation>
    <scope>NUCLEOTIDE SEQUENCE [LARGE SCALE GENOMIC DNA]</scope>
    <source>
        <strain evidence="2 3">GAS499</strain>
    </source>
</reference>
<sequence length="66" mass="7622">MSKPDGRGSGGHQTSARRFAFIGRDDTSNVRRRRSTQSPEDNAVQNFDRRLFQPARSFARLPWESR</sequence>
<feature type="compositionally biased region" description="Polar residues" evidence="1">
    <location>
        <begin position="36"/>
        <end position="45"/>
    </location>
</feature>
<evidence type="ECO:0000313" key="3">
    <source>
        <dbReference type="Proteomes" id="UP000189935"/>
    </source>
</evidence>
<evidence type="ECO:0000313" key="2">
    <source>
        <dbReference type="EMBL" id="SHJ72915.1"/>
    </source>
</evidence>
<dbReference type="Proteomes" id="UP000189935">
    <property type="component" value="Chromosome I"/>
</dbReference>
<evidence type="ECO:0000256" key="1">
    <source>
        <dbReference type="SAM" id="MobiDB-lite"/>
    </source>
</evidence>
<accession>A0A1M6LP27</accession>
<gene>
    <name evidence="2" type="ORF">SAMN05444159_1337</name>
</gene>
<name>A0A1M6LP27_9BRAD</name>